<dbReference type="Pfam" id="PF00313">
    <property type="entry name" value="CSD"/>
    <property type="match status" value="1"/>
</dbReference>
<evidence type="ECO:0000256" key="4">
    <source>
        <dbReference type="ARBA" id="ARBA00023125"/>
    </source>
</evidence>
<dbReference type="InterPro" id="IPR002059">
    <property type="entry name" value="CSP_DNA-bd"/>
</dbReference>
<comment type="subcellular location">
    <subcellularLocation>
        <location evidence="1">Cytoplasm</location>
    </subcellularLocation>
</comment>
<proteinExistence type="predicted"/>
<evidence type="ECO:0000313" key="8">
    <source>
        <dbReference type="Proteomes" id="UP000095651"/>
    </source>
</evidence>
<evidence type="ECO:0000256" key="6">
    <source>
        <dbReference type="ARBA" id="ARBA00023163"/>
    </source>
</evidence>
<organism evidence="7 8">
    <name type="scientific">Hungatella hathewayi</name>
    <dbReference type="NCBI Taxonomy" id="154046"/>
    <lineage>
        <taxon>Bacteria</taxon>
        <taxon>Bacillati</taxon>
        <taxon>Bacillota</taxon>
        <taxon>Clostridia</taxon>
        <taxon>Lachnospirales</taxon>
        <taxon>Lachnospiraceae</taxon>
        <taxon>Hungatella</taxon>
    </lineage>
</organism>
<keyword evidence="5" id="KW-0010">Activator</keyword>
<dbReference type="PIRSF" id="PIRSF002599">
    <property type="entry name" value="Cold_shock_A"/>
    <property type="match status" value="1"/>
</dbReference>
<gene>
    <name evidence="7" type="primary">cspA_2</name>
    <name evidence="7" type="ORF">ERS852407_01658</name>
</gene>
<reference evidence="7 8" key="1">
    <citation type="submission" date="2015-09" db="EMBL/GenBank/DDBJ databases">
        <authorList>
            <consortium name="Pathogen Informatics"/>
        </authorList>
    </citation>
    <scope>NUCLEOTIDE SEQUENCE [LARGE SCALE GENOMIC DNA]</scope>
    <source>
        <strain evidence="7 8">2789STDY5608850</strain>
    </source>
</reference>
<sequence>MLKGIVKWFDVRKGFGFITDEDNIDYFVHYSEIQGDGFKRLKEGQKVNFEPGEDDRKRSVALSVMVEEQE</sequence>
<name>A0A174BPB1_9FIRM</name>
<dbReference type="SMART" id="SM00357">
    <property type="entry name" value="CSP"/>
    <property type="match status" value="1"/>
</dbReference>
<dbReference type="CDD" id="cd04458">
    <property type="entry name" value="CSP_CDS"/>
    <property type="match status" value="1"/>
</dbReference>
<dbReference type="PANTHER" id="PTHR46565">
    <property type="entry name" value="COLD SHOCK DOMAIN PROTEIN 2"/>
    <property type="match status" value="1"/>
</dbReference>
<dbReference type="InterPro" id="IPR012156">
    <property type="entry name" value="Cold_shock_CspA"/>
</dbReference>
<dbReference type="SUPFAM" id="SSF50249">
    <property type="entry name" value="Nucleic acid-binding proteins"/>
    <property type="match status" value="1"/>
</dbReference>
<dbReference type="EMBL" id="CYZE01000003">
    <property type="protein sequence ID" value="CUO02059.1"/>
    <property type="molecule type" value="Genomic_DNA"/>
</dbReference>
<protein>
    <submittedName>
        <fullName evidence="7">Cold-shock DNA-binding domain-containing protein</fullName>
    </submittedName>
</protein>
<evidence type="ECO:0000256" key="1">
    <source>
        <dbReference type="ARBA" id="ARBA00004496"/>
    </source>
</evidence>
<dbReference type="PANTHER" id="PTHR46565:SF20">
    <property type="entry name" value="COLD SHOCK DOMAIN-CONTAINING PROTEIN 4"/>
    <property type="match status" value="1"/>
</dbReference>
<dbReference type="PROSITE" id="PS51857">
    <property type="entry name" value="CSD_2"/>
    <property type="match status" value="1"/>
</dbReference>
<evidence type="ECO:0000313" key="7">
    <source>
        <dbReference type="EMBL" id="CUO02059.1"/>
    </source>
</evidence>
<dbReference type="Gene3D" id="2.40.50.140">
    <property type="entry name" value="Nucleic acid-binding proteins"/>
    <property type="match status" value="1"/>
</dbReference>
<keyword evidence="4 7" id="KW-0238">DNA-binding</keyword>
<keyword evidence="2" id="KW-0963">Cytoplasm</keyword>
<dbReference type="GO" id="GO:0005737">
    <property type="term" value="C:cytoplasm"/>
    <property type="evidence" value="ECO:0007669"/>
    <property type="project" value="UniProtKB-SubCell"/>
</dbReference>
<dbReference type="InterPro" id="IPR012340">
    <property type="entry name" value="NA-bd_OB-fold"/>
</dbReference>
<dbReference type="GO" id="GO:0003677">
    <property type="term" value="F:DNA binding"/>
    <property type="evidence" value="ECO:0007669"/>
    <property type="project" value="UniProtKB-KW"/>
</dbReference>
<dbReference type="RefSeq" id="WP_055654130.1">
    <property type="nucleotide sequence ID" value="NZ_CABIXC010000003.1"/>
</dbReference>
<keyword evidence="6" id="KW-0804">Transcription</keyword>
<evidence type="ECO:0000256" key="3">
    <source>
        <dbReference type="ARBA" id="ARBA00023015"/>
    </source>
</evidence>
<evidence type="ECO:0000256" key="2">
    <source>
        <dbReference type="ARBA" id="ARBA00022490"/>
    </source>
</evidence>
<keyword evidence="3" id="KW-0805">Transcription regulation</keyword>
<dbReference type="AlphaFoldDB" id="A0A174BPB1"/>
<dbReference type="PRINTS" id="PR00050">
    <property type="entry name" value="COLDSHOCK"/>
</dbReference>
<dbReference type="InterPro" id="IPR011129">
    <property type="entry name" value="CSD"/>
</dbReference>
<accession>A0A174BPB1</accession>
<evidence type="ECO:0000256" key="5">
    <source>
        <dbReference type="ARBA" id="ARBA00023159"/>
    </source>
</evidence>
<dbReference type="Proteomes" id="UP000095651">
    <property type="component" value="Unassembled WGS sequence"/>
</dbReference>